<evidence type="ECO:0000259" key="3">
    <source>
        <dbReference type="Pfam" id="PF13505"/>
    </source>
</evidence>
<dbReference type="RefSeq" id="WP_205158228.1">
    <property type="nucleotide sequence ID" value="NZ_JAFEUM010000003.1"/>
</dbReference>
<evidence type="ECO:0000313" key="4">
    <source>
        <dbReference type="EMBL" id="MBM7036665.1"/>
    </source>
</evidence>
<keyword evidence="1 2" id="KW-0732">Signal</keyword>
<feature type="chain" id="PRO_5046975589" evidence="2">
    <location>
        <begin position="20"/>
        <end position="194"/>
    </location>
</feature>
<dbReference type="InterPro" id="IPR011250">
    <property type="entry name" value="OMP/PagP_B-barrel"/>
</dbReference>
<feature type="domain" description="Outer membrane protein beta-barrel" evidence="3">
    <location>
        <begin position="6"/>
        <end position="194"/>
    </location>
</feature>
<protein>
    <submittedName>
        <fullName evidence="4">Porin family protein</fullName>
    </submittedName>
</protein>
<comment type="caution">
    <text evidence="4">The sequence shown here is derived from an EMBL/GenBank/DDBJ whole genome shotgun (WGS) entry which is preliminary data.</text>
</comment>
<dbReference type="Pfam" id="PF13505">
    <property type="entry name" value="OMP_b-brl"/>
    <property type="match status" value="1"/>
</dbReference>
<gene>
    <name evidence="4" type="ORF">JQC93_09620</name>
</gene>
<evidence type="ECO:0000313" key="5">
    <source>
        <dbReference type="Proteomes" id="UP000809621"/>
    </source>
</evidence>
<reference evidence="4 5" key="1">
    <citation type="submission" date="2021-02" db="EMBL/GenBank/DDBJ databases">
        <authorList>
            <person name="Park J.-S."/>
        </authorList>
    </citation>
    <scope>NUCLEOTIDE SEQUENCE [LARGE SCALE GENOMIC DNA]</scope>
    <source>
        <strain evidence="4 5">188UL20-2</strain>
    </source>
</reference>
<organism evidence="4 5">
    <name type="scientific">Vibrio ulleungensis</name>
    <dbReference type="NCBI Taxonomy" id="2807619"/>
    <lineage>
        <taxon>Bacteria</taxon>
        <taxon>Pseudomonadati</taxon>
        <taxon>Pseudomonadota</taxon>
        <taxon>Gammaproteobacteria</taxon>
        <taxon>Vibrionales</taxon>
        <taxon>Vibrionaceae</taxon>
        <taxon>Vibrio</taxon>
    </lineage>
</organism>
<dbReference type="SUPFAM" id="SSF56925">
    <property type="entry name" value="OMPA-like"/>
    <property type="match status" value="1"/>
</dbReference>
<feature type="signal peptide" evidence="2">
    <location>
        <begin position="1"/>
        <end position="19"/>
    </location>
</feature>
<sequence length="194" mass="19992">MKKFILASTLAIISASTFAAGDNSGLRVGGGFGADIGSNTLSRSTGGDLELDPALALEAGYEFNGIFGINVKGSGTGLSANQSKSKSTNLGTMYDLSVEAEAGYTFNLDNGVSIKPYAAVGGVGFDKDTSKLLGFNGKNEVAFKGRGAAGVRMTLDNGLYVDGRIQATDFSVKGDTVTKDDLLTQGLITVGYKF</sequence>
<accession>A0ABS2HGK0</accession>
<keyword evidence="5" id="KW-1185">Reference proteome</keyword>
<evidence type="ECO:0000256" key="1">
    <source>
        <dbReference type="ARBA" id="ARBA00022729"/>
    </source>
</evidence>
<proteinExistence type="predicted"/>
<dbReference type="Gene3D" id="2.40.160.20">
    <property type="match status" value="1"/>
</dbReference>
<dbReference type="Proteomes" id="UP000809621">
    <property type="component" value="Unassembled WGS sequence"/>
</dbReference>
<evidence type="ECO:0000256" key="2">
    <source>
        <dbReference type="SAM" id="SignalP"/>
    </source>
</evidence>
<dbReference type="EMBL" id="JAFEUM010000003">
    <property type="protein sequence ID" value="MBM7036665.1"/>
    <property type="molecule type" value="Genomic_DNA"/>
</dbReference>
<dbReference type="InterPro" id="IPR027385">
    <property type="entry name" value="Beta-barrel_OMP"/>
</dbReference>
<name>A0ABS2HGK0_9VIBR</name>